<name>X1D6M0_9ZZZZ</name>
<dbReference type="AlphaFoldDB" id="X1D6M0"/>
<dbReference type="EMBL" id="BART01024112">
    <property type="protein sequence ID" value="GAH00744.1"/>
    <property type="molecule type" value="Genomic_DNA"/>
</dbReference>
<sequence length="183" mass="21353">MILVIVILIVLILIVGICCFSIKNDIYRGGKAADVESLYQIFFATLPKIKKDGNIYNELLKSQYRGYTFKNYFTDLTTAIAGDEPDIPLSAASIEQWNEAANRSYILNRFNYRHIAELNEWLSLPTCYITYFKEVFNRSIDDIKKYSKSSSKDDYEAWKIEKKNDIPETIRTVMELYYNMDKS</sequence>
<proteinExistence type="predicted"/>
<evidence type="ECO:0000313" key="1">
    <source>
        <dbReference type="EMBL" id="GAH00744.1"/>
    </source>
</evidence>
<gene>
    <name evidence="1" type="ORF">S01H4_43671</name>
</gene>
<reference evidence="1" key="1">
    <citation type="journal article" date="2014" name="Front. Microbiol.">
        <title>High frequency of phylogenetically diverse reductive dehalogenase-homologous genes in deep subseafloor sedimentary metagenomes.</title>
        <authorList>
            <person name="Kawai M."/>
            <person name="Futagami T."/>
            <person name="Toyoda A."/>
            <person name="Takaki Y."/>
            <person name="Nishi S."/>
            <person name="Hori S."/>
            <person name="Arai W."/>
            <person name="Tsubouchi T."/>
            <person name="Morono Y."/>
            <person name="Uchiyama I."/>
            <person name="Ito T."/>
            <person name="Fujiyama A."/>
            <person name="Inagaki F."/>
            <person name="Takami H."/>
        </authorList>
    </citation>
    <scope>NUCLEOTIDE SEQUENCE</scope>
    <source>
        <strain evidence="1">Expedition CK06-06</strain>
    </source>
</reference>
<organism evidence="1">
    <name type="scientific">marine sediment metagenome</name>
    <dbReference type="NCBI Taxonomy" id="412755"/>
    <lineage>
        <taxon>unclassified sequences</taxon>
        <taxon>metagenomes</taxon>
        <taxon>ecological metagenomes</taxon>
    </lineage>
</organism>
<feature type="non-terminal residue" evidence="1">
    <location>
        <position position="183"/>
    </location>
</feature>
<comment type="caution">
    <text evidence="1">The sequence shown here is derived from an EMBL/GenBank/DDBJ whole genome shotgun (WGS) entry which is preliminary data.</text>
</comment>
<accession>X1D6M0</accession>
<protein>
    <submittedName>
        <fullName evidence="1">Uncharacterized protein</fullName>
    </submittedName>
</protein>